<proteinExistence type="inferred from homology"/>
<dbReference type="Gene3D" id="2.40.420.20">
    <property type="match status" value="1"/>
</dbReference>
<dbReference type="EMBL" id="CP001801">
    <property type="protein sequence ID" value="ACX95662.1"/>
    <property type="molecule type" value="Genomic_DNA"/>
</dbReference>
<evidence type="ECO:0000259" key="4">
    <source>
        <dbReference type="Pfam" id="PF25917"/>
    </source>
</evidence>
<dbReference type="PANTHER" id="PTHR30469">
    <property type="entry name" value="MULTIDRUG RESISTANCE PROTEIN MDTA"/>
    <property type="match status" value="1"/>
</dbReference>
<dbReference type="Gene3D" id="1.10.287.470">
    <property type="entry name" value="Helix hairpin bin"/>
    <property type="match status" value="1"/>
</dbReference>
<dbReference type="OrthoDB" id="9806939at2"/>
<reference evidence="5 6" key="1">
    <citation type="submission" date="2009-10" db="EMBL/GenBank/DDBJ databases">
        <title>Complete sequence of Halothiobacillus neapolitanus c2.</title>
        <authorList>
            <consortium name="US DOE Joint Genome Institute"/>
            <person name="Lucas S."/>
            <person name="Copeland A."/>
            <person name="Lapidus A."/>
            <person name="Glavina del Rio T."/>
            <person name="Tice H."/>
            <person name="Bruce D."/>
            <person name="Goodwin L."/>
            <person name="Pitluck S."/>
            <person name="Davenport K."/>
            <person name="Brettin T."/>
            <person name="Detter J.C."/>
            <person name="Han C."/>
            <person name="Tapia R."/>
            <person name="Larimer F."/>
            <person name="Land M."/>
            <person name="Hauser L."/>
            <person name="Kyrpides N."/>
            <person name="Mikhailova N."/>
            <person name="Kerfeld C."/>
            <person name="Cannon G."/>
            <person name="Heinhort S."/>
        </authorList>
    </citation>
    <scope>NUCLEOTIDE SEQUENCE [LARGE SCALE GENOMIC DNA]</scope>
    <source>
        <strain evidence="6">ATCC 23641 / c2</strain>
    </source>
</reference>
<dbReference type="AlphaFoldDB" id="D0KYY9"/>
<feature type="domain" description="Multidrug resistance protein MdtA-like alpha-helical hairpin" evidence="3">
    <location>
        <begin position="120"/>
        <end position="188"/>
    </location>
</feature>
<dbReference type="Gene3D" id="2.40.50.100">
    <property type="match status" value="1"/>
</dbReference>
<dbReference type="InterPro" id="IPR006143">
    <property type="entry name" value="RND_pump_MFP"/>
</dbReference>
<evidence type="ECO:0000259" key="3">
    <source>
        <dbReference type="Pfam" id="PF25876"/>
    </source>
</evidence>
<protein>
    <submittedName>
        <fullName evidence="5">Efflux transporter, RND family, MFP subunit</fullName>
    </submittedName>
</protein>
<dbReference type="Pfam" id="PF25917">
    <property type="entry name" value="BSH_RND"/>
    <property type="match status" value="1"/>
</dbReference>
<dbReference type="eggNOG" id="COG0845">
    <property type="taxonomic scope" value="Bacteria"/>
</dbReference>
<feature type="domain" description="Multidrug resistance protein MdtA-like barrel-sandwich hybrid" evidence="4">
    <location>
        <begin position="81"/>
        <end position="214"/>
    </location>
</feature>
<dbReference type="Gene3D" id="2.40.30.170">
    <property type="match status" value="1"/>
</dbReference>
<dbReference type="PANTHER" id="PTHR30469:SF15">
    <property type="entry name" value="HLYD FAMILY OF SECRETION PROTEINS"/>
    <property type="match status" value="1"/>
</dbReference>
<evidence type="ECO:0000256" key="1">
    <source>
        <dbReference type="ARBA" id="ARBA00009477"/>
    </source>
</evidence>
<dbReference type="SUPFAM" id="SSF111369">
    <property type="entry name" value="HlyD-like secretion proteins"/>
    <property type="match status" value="1"/>
</dbReference>
<dbReference type="InterPro" id="IPR058624">
    <property type="entry name" value="MdtA-like_HH"/>
</dbReference>
<dbReference type="NCBIfam" id="TIGR01730">
    <property type="entry name" value="RND_mfp"/>
    <property type="match status" value="1"/>
</dbReference>
<dbReference type="RefSeq" id="WP_012823698.1">
    <property type="nucleotide sequence ID" value="NC_013422.1"/>
</dbReference>
<dbReference type="InterPro" id="IPR058625">
    <property type="entry name" value="MdtA-like_BSH"/>
</dbReference>
<sequence>MIELKHTQPAGGLPLRNGLTSPGSVMTSGLVLVLAMAITGCQKQSAEVELPPPVVRVATIAPGTLAQPDLTGVIVAKTQSAVGFQVSGRIAERVVKRGAGVKAGEVLATLDDADFKAKQAAALAQAQQAQAEARFAQQNFTRVQSLLAKKLASQQEYDQAKSNLQAAKANEQASQAQLEQARLALGYTALKAPFASVVAAIDADQGAVVNAGQPVVTLAAGDARQALVAVPEQRLMRLPNTAQARVHGQSTAIEATFASNEGEVDPASRTWSVRFNLAANPSVKTGLGQSITLSFPKQTVPKSVPITAILGQGSQAAVFEVRQNGTVKMQPVTVTRLEHESAVISTDLASGTRIVALGVNRLHDGQRVRIQPGLGTDTAPNTEDTP</sequence>
<dbReference type="Pfam" id="PF25876">
    <property type="entry name" value="HH_MFP_RND"/>
    <property type="match status" value="1"/>
</dbReference>
<gene>
    <name evidence="5" type="ordered locus">Hneap_0815</name>
</gene>
<organism evidence="5 6">
    <name type="scientific">Halothiobacillus neapolitanus (strain ATCC 23641 / DSM 15147 / CIP 104769 / NCIMB 8539 / c2)</name>
    <name type="common">Thiobacillus neapolitanus</name>
    <dbReference type="NCBI Taxonomy" id="555778"/>
    <lineage>
        <taxon>Bacteria</taxon>
        <taxon>Pseudomonadati</taxon>
        <taxon>Pseudomonadota</taxon>
        <taxon>Gammaproteobacteria</taxon>
        <taxon>Chromatiales</taxon>
        <taxon>Halothiobacillaceae</taxon>
        <taxon>Halothiobacillus</taxon>
    </lineage>
</organism>
<comment type="similarity">
    <text evidence="1">Belongs to the membrane fusion protein (MFP) (TC 8.A.1) family.</text>
</comment>
<keyword evidence="2" id="KW-0175">Coiled coil</keyword>
<dbReference type="HOGENOM" id="CLU_018816_1_4_6"/>
<keyword evidence="6" id="KW-1185">Reference proteome</keyword>
<dbReference type="GO" id="GO:0015562">
    <property type="term" value="F:efflux transmembrane transporter activity"/>
    <property type="evidence" value="ECO:0007669"/>
    <property type="project" value="TreeGrafter"/>
</dbReference>
<evidence type="ECO:0000313" key="6">
    <source>
        <dbReference type="Proteomes" id="UP000009102"/>
    </source>
</evidence>
<name>D0KYY9_HALNC</name>
<evidence type="ECO:0000313" key="5">
    <source>
        <dbReference type="EMBL" id="ACX95662.1"/>
    </source>
</evidence>
<dbReference type="KEGG" id="hna:Hneap_0815"/>
<dbReference type="GO" id="GO:1990281">
    <property type="term" value="C:efflux pump complex"/>
    <property type="evidence" value="ECO:0007669"/>
    <property type="project" value="TreeGrafter"/>
</dbReference>
<accession>D0KYY9</accession>
<feature type="coiled-coil region" evidence="2">
    <location>
        <begin position="119"/>
        <end position="184"/>
    </location>
</feature>
<dbReference type="STRING" id="555778.Hneap_0815"/>
<evidence type="ECO:0000256" key="2">
    <source>
        <dbReference type="SAM" id="Coils"/>
    </source>
</evidence>
<dbReference type="Proteomes" id="UP000009102">
    <property type="component" value="Chromosome"/>
</dbReference>